<dbReference type="Gene3D" id="2.60.120.330">
    <property type="entry name" value="B-lactam Antibiotic, Isopenicillin N Synthase, Chain"/>
    <property type="match status" value="1"/>
</dbReference>
<name>A0A813HMW8_POLGL</name>
<protein>
    <recommendedName>
        <fullName evidence="1">Non-haem dioxygenase N-terminal domain-containing protein</fullName>
    </recommendedName>
</protein>
<dbReference type="AlphaFoldDB" id="A0A813HMW8"/>
<gene>
    <name evidence="2" type="ORF">PGLA1383_LOCUS54952</name>
</gene>
<proteinExistence type="predicted"/>
<dbReference type="Proteomes" id="UP000654075">
    <property type="component" value="Unassembled WGS sequence"/>
</dbReference>
<organism evidence="2 3">
    <name type="scientific">Polarella glacialis</name>
    <name type="common">Dinoflagellate</name>
    <dbReference type="NCBI Taxonomy" id="89957"/>
    <lineage>
        <taxon>Eukaryota</taxon>
        <taxon>Sar</taxon>
        <taxon>Alveolata</taxon>
        <taxon>Dinophyceae</taxon>
        <taxon>Suessiales</taxon>
        <taxon>Suessiaceae</taxon>
        <taxon>Polarella</taxon>
    </lineage>
</organism>
<feature type="non-terminal residue" evidence="2">
    <location>
        <position position="190"/>
    </location>
</feature>
<keyword evidence="3" id="KW-1185">Reference proteome</keyword>
<comment type="caution">
    <text evidence="2">The sequence shown here is derived from an EMBL/GenBank/DDBJ whole genome shotgun (WGS) entry which is preliminary data.</text>
</comment>
<evidence type="ECO:0000313" key="3">
    <source>
        <dbReference type="Proteomes" id="UP000654075"/>
    </source>
</evidence>
<dbReference type="Pfam" id="PF14226">
    <property type="entry name" value="DIOX_N"/>
    <property type="match status" value="1"/>
</dbReference>
<sequence length="190" mass="21455">MTDVVVGEQWLPVLDVSLLLSKDEGALERFARELRTACETIGFYFLENYEELLPQSVVKGMLEASTAAHALPTEHKEEWWLNGSDSGFMPVGATTRWGSTGRPQLPEHDGVNEAVLFWGNGPPWVPPERQLTRFSENQLPQKERLPGFREAVQTYLDSVEKLARAMLPAYALALEQPSSFFEGKFDKPCW</sequence>
<evidence type="ECO:0000313" key="2">
    <source>
        <dbReference type="EMBL" id="CAE8639980.1"/>
    </source>
</evidence>
<reference evidence="2" key="1">
    <citation type="submission" date="2021-02" db="EMBL/GenBank/DDBJ databases">
        <authorList>
            <person name="Dougan E. K."/>
            <person name="Rhodes N."/>
            <person name="Thang M."/>
            <person name="Chan C."/>
        </authorList>
    </citation>
    <scope>NUCLEOTIDE SEQUENCE</scope>
</reference>
<accession>A0A813HMW8</accession>
<feature type="domain" description="Non-haem dioxygenase N-terminal" evidence="1">
    <location>
        <begin position="11"/>
        <end position="94"/>
    </location>
</feature>
<dbReference type="InterPro" id="IPR026992">
    <property type="entry name" value="DIOX_N"/>
</dbReference>
<dbReference type="EMBL" id="CAJNNV010032435">
    <property type="protein sequence ID" value="CAE8639980.1"/>
    <property type="molecule type" value="Genomic_DNA"/>
</dbReference>
<dbReference type="OrthoDB" id="288590at2759"/>
<evidence type="ECO:0000259" key="1">
    <source>
        <dbReference type="Pfam" id="PF14226"/>
    </source>
</evidence>
<dbReference type="SUPFAM" id="SSF51197">
    <property type="entry name" value="Clavaminate synthase-like"/>
    <property type="match status" value="1"/>
</dbReference>
<dbReference type="InterPro" id="IPR027443">
    <property type="entry name" value="IPNS-like_sf"/>
</dbReference>